<dbReference type="AlphaFoldDB" id="A0A6A4GTK8"/>
<keyword evidence="4" id="KW-1185">Reference proteome</keyword>
<organism evidence="3 4">
    <name type="scientific">Gymnopus androsaceus JB14</name>
    <dbReference type="NCBI Taxonomy" id="1447944"/>
    <lineage>
        <taxon>Eukaryota</taxon>
        <taxon>Fungi</taxon>
        <taxon>Dikarya</taxon>
        <taxon>Basidiomycota</taxon>
        <taxon>Agaricomycotina</taxon>
        <taxon>Agaricomycetes</taxon>
        <taxon>Agaricomycetidae</taxon>
        <taxon>Agaricales</taxon>
        <taxon>Marasmiineae</taxon>
        <taxon>Omphalotaceae</taxon>
        <taxon>Gymnopus</taxon>
    </lineage>
</organism>
<dbReference type="EMBL" id="ML769733">
    <property type="protein sequence ID" value="KAE9388640.1"/>
    <property type="molecule type" value="Genomic_DNA"/>
</dbReference>
<feature type="non-terminal residue" evidence="3">
    <location>
        <position position="1"/>
    </location>
</feature>
<sequence>DGNALPKKQAHSSQALLTQAEQETLVEWVQYLGLSGLPVNKQTLCPKVHAIMEAKGRKLSENTVLKTWIWKFLDKNRDKLKLARGSRLDPK</sequence>
<dbReference type="Proteomes" id="UP000799118">
    <property type="component" value="Unassembled WGS sequence"/>
</dbReference>
<gene>
    <name evidence="3" type="ORF">BT96DRAFT_835943</name>
</gene>
<keyword evidence="1" id="KW-0238">DNA-binding</keyword>
<evidence type="ECO:0000313" key="3">
    <source>
        <dbReference type="EMBL" id="KAE9388640.1"/>
    </source>
</evidence>
<protein>
    <recommendedName>
        <fullName evidence="2">HTH CENPB-type domain-containing protein</fullName>
    </recommendedName>
</protein>
<evidence type="ECO:0000313" key="4">
    <source>
        <dbReference type="Proteomes" id="UP000799118"/>
    </source>
</evidence>
<dbReference type="InterPro" id="IPR006600">
    <property type="entry name" value="HTH_CenpB_DNA-bd_dom"/>
</dbReference>
<name>A0A6A4GTK8_9AGAR</name>
<reference evidence="3" key="1">
    <citation type="journal article" date="2019" name="Environ. Microbiol.">
        <title>Fungal ecological strategies reflected in gene transcription - a case study of two litter decomposers.</title>
        <authorList>
            <person name="Barbi F."/>
            <person name="Kohler A."/>
            <person name="Barry K."/>
            <person name="Baskaran P."/>
            <person name="Daum C."/>
            <person name="Fauchery L."/>
            <person name="Ihrmark K."/>
            <person name="Kuo A."/>
            <person name="LaButti K."/>
            <person name="Lipzen A."/>
            <person name="Morin E."/>
            <person name="Grigoriev I.V."/>
            <person name="Henrissat B."/>
            <person name="Lindahl B."/>
            <person name="Martin F."/>
        </authorList>
    </citation>
    <scope>NUCLEOTIDE SEQUENCE</scope>
    <source>
        <strain evidence="3">JB14</strain>
    </source>
</reference>
<dbReference type="OrthoDB" id="3265672at2759"/>
<evidence type="ECO:0000259" key="2">
    <source>
        <dbReference type="PROSITE" id="PS51253"/>
    </source>
</evidence>
<dbReference type="PROSITE" id="PS51253">
    <property type="entry name" value="HTH_CENPB"/>
    <property type="match status" value="1"/>
</dbReference>
<evidence type="ECO:0000256" key="1">
    <source>
        <dbReference type="ARBA" id="ARBA00023125"/>
    </source>
</evidence>
<feature type="domain" description="HTH CENPB-type" evidence="2">
    <location>
        <begin position="9"/>
        <end position="82"/>
    </location>
</feature>
<dbReference type="GO" id="GO:0003677">
    <property type="term" value="F:DNA binding"/>
    <property type="evidence" value="ECO:0007669"/>
    <property type="project" value="UniProtKB-KW"/>
</dbReference>
<accession>A0A6A4GTK8</accession>
<proteinExistence type="predicted"/>